<sequence length="502" mass="54284">MTPHKAIVASGDPLVSDTAIQIIRQGGNAYDGIIAAGFVSAIAEPTLTSLGGGGFLMARTSEGTTKLFDFFTNTPGQGLPASDLQPHFYPITIKFANSDQDFNIGLGSVAVPGTLKGFLHVHKRLGVLPLKEILAPAIHYAKNGVLLSENQSTFLQLLEPIMTMTDTGREHYSPGGHYFKHGETLTNHDLACFLEKLASNEEHSFYQGELASRIEQDMLHGQGLLTAADLKDYQVYERDPITTQYRGKQFITNPPPSFGGSLITHALQGLEHFDFSSCAPLSPEYVHAHAAVMQHIENGRQNWGMDTSIPPKKFSRGTTHISVSDGSGNVASMTCSNGEGSGYFIPGTGIMLNNMMGEDDLHPNGFHSEPPGQRVSSMMSPSLLLEGDNIVMVIGSGGSKRIRTAITQVLSLVVDFGMNLQEAVNAPRIHWDEKMFQVEPGFTEDSLNALRELGEIKISPMKNVYFGGVHAVIPKQEGGADPRRGGAVKSFSLPECSESQSR</sequence>
<name>A0A8J6NED6_9BACT</name>
<dbReference type="PANTHER" id="PTHR43199">
    <property type="entry name" value="GLUTATHIONE HYDROLASE"/>
    <property type="match status" value="1"/>
</dbReference>
<organism evidence="6 7">
    <name type="scientific">Candidatus Desulfobia pelagia</name>
    <dbReference type="NCBI Taxonomy" id="2841692"/>
    <lineage>
        <taxon>Bacteria</taxon>
        <taxon>Pseudomonadati</taxon>
        <taxon>Thermodesulfobacteriota</taxon>
        <taxon>Desulfobulbia</taxon>
        <taxon>Desulfobulbales</taxon>
        <taxon>Desulfobulbaceae</taxon>
        <taxon>Candidatus Desulfobia</taxon>
    </lineage>
</organism>
<feature type="region of interest" description="Disordered" evidence="5">
    <location>
        <begin position="476"/>
        <end position="502"/>
    </location>
</feature>
<comment type="caution">
    <text evidence="6">The sequence shown here is derived from an EMBL/GenBank/DDBJ whole genome shotgun (WGS) entry which is preliminary data.</text>
</comment>
<evidence type="ECO:0000313" key="7">
    <source>
        <dbReference type="Proteomes" id="UP000614424"/>
    </source>
</evidence>
<keyword evidence="2" id="KW-0808">Transferase</keyword>
<dbReference type="EMBL" id="JACNJZ010000170">
    <property type="protein sequence ID" value="MBC8318539.1"/>
    <property type="molecule type" value="Genomic_DNA"/>
</dbReference>
<gene>
    <name evidence="6" type="ORF">H8E41_11580</name>
</gene>
<dbReference type="Gene3D" id="1.10.246.130">
    <property type="match status" value="1"/>
</dbReference>
<evidence type="ECO:0000256" key="4">
    <source>
        <dbReference type="ARBA" id="ARBA00023145"/>
    </source>
</evidence>
<accession>A0A8J6NED6</accession>
<protein>
    <submittedName>
        <fullName evidence="6">Gamma-glutamyltransferase</fullName>
    </submittedName>
</protein>
<dbReference type="SUPFAM" id="SSF56235">
    <property type="entry name" value="N-terminal nucleophile aminohydrolases (Ntn hydrolases)"/>
    <property type="match status" value="1"/>
</dbReference>
<evidence type="ECO:0000256" key="3">
    <source>
        <dbReference type="ARBA" id="ARBA00022801"/>
    </source>
</evidence>
<dbReference type="Gene3D" id="3.60.20.40">
    <property type="match status" value="1"/>
</dbReference>
<dbReference type="PRINTS" id="PR01210">
    <property type="entry name" value="GGTRANSPTASE"/>
</dbReference>
<dbReference type="Proteomes" id="UP000614424">
    <property type="component" value="Unassembled WGS sequence"/>
</dbReference>
<dbReference type="Pfam" id="PF01019">
    <property type="entry name" value="G_glu_transpept"/>
    <property type="match status" value="2"/>
</dbReference>
<reference evidence="6 7" key="1">
    <citation type="submission" date="2020-08" db="EMBL/GenBank/DDBJ databases">
        <title>Bridging the membrane lipid divide: bacteria of the FCB group superphylum have the potential to synthesize archaeal ether lipids.</title>
        <authorList>
            <person name="Villanueva L."/>
            <person name="Von Meijenfeldt F.A.B."/>
            <person name="Westbye A.B."/>
            <person name="Yadav S."/>
            <person name="Hopmans E.C."/>
            <person name="Dutilh B.E."/>
            <person name="Sinninghe Damste J.S."/>
        </authorList>
    </citation>
    <scope>NUCLEOTIDE SEQUENCE [LARGE SCALE GENOMIC DNA]</scope>
    <source>
        <strain evidence="6">NIOZ-UU47</strain>
    </source>
</reference>
<dbReference type="PANTHER" id="PTHR43199:SF1">
    <property type="entry name" value="GLUTATHIONE HYDROLASE PROENZYME"/>
    <property type="match status" value="1"/>
</dbReference>
<evidence type="ECO:0000313" key="6">
    <source>
        <dbReference type="EMBL" id="MBC8318539.1"/>
    </source>
</evidence>
<dbReference type="GO" id="GO:0016740">
    <property type="term" value="F:transferase activity"/>
    <property type="evidence" value="ECO:0007669"/>
    <property type="project" value="UniProtKB-KW"/>
</dbReference>
<evidence type="ECO:0000256" key="2">
    <source>
        <dbReference type="ARBA" id="ARBA00022679"/>
    </source>
</evidence>
<dbReference type="InterPro" id="IPR051792">
    <property type="entry name" value="GGT_bact"/>
</dbReference>
<proteinExistence type="inferred from homology"/>
<comment type="similarity">
    <text evidence="1">Belongs to the gamma-glutamyltransferase family.</text>
</comment>
<dbReference type="InterPro" id="IPR043138">
    <property type="entry name" value="GGT_lsub"/>
</dbReference>
<dbReference type="GO" id="GO:0016787">
    <property type="term" value="F:hydrolase activity"/>
    <property type="evidence" value="ECO:0007669"/>
    <property type="project" value="UniProtKB-KW"/>
</dbReference>
<dbReference type="InterPro" id="IPR029055">
    <property type="entry name" value="Ntn_hydrolases_N"/>
</dbReference>
<evidence type="ECO:0000256" key="5">
    <source>
        <dbReference type="SAM" id="MobiDB-lite"/>
    </source>
</evidence>
<dbReference type="AlphaFoldDB" id="A0A8J6NED6"/>
<keyword evidence="4" id="KW-0865">Zymogen</keyword>
<keyword evidence="3" id="KW-0378">Hydrolase</keyword>
<dbReference type="InterPro" id="IPR043137">
    <property type="entry name" value="GGT_ssub_C"/>
</dbReference>
<evidence type="ECO:0000256" key="1">
    <source>
        <dbReference type="ARBA" id="ARBA00009381"/>
    </source>
</evidence>